<dbReference type="InterPro" id="IPR002126">
    <property type="entry name" value="Cadherin-like_dom"/>
</dbReference>
<evidence type="ECO:0000313" key="3">
    <source>
        <dbReference type="EMBL" id="PCS09469.1"/>
    </source>
</evidence>
<feature type="region of interest" description="Disordered" evidence="1">
    <location>
        <begin position="1"/>
        <end position="33"/>
    </location>
</feature>
<dbReference type="GO" id="GO:0005509">
    <property type="term" value="F:calcium ion binding"/>
    <property type="evidence" value="ECO:0007669"/>
    <property type="project" value="InterPro"/>
</dbReference>
<reference evidence="3 4" key="1">
    <citation type="submission" date="2014-12" db="EMBL/GenBank/DDBJ databases">
        <title>Draft genome sequences of 10 type strains of Lactococcus.</title>
        <authorList>
            <person name="Sun Z."/>
            <person name="Zhong Z."/>
            <person name="Liu W."/>
            <person name="Zhang W."/>
            <person name="Zhang H."/>
        </authorList>
    </citation>
    <scope>NUCLEOTIDE SEQUENCE [LARGE SCALE GENOMIC DNA]</scope>
    <source>
        <strain evidence="3 4">DSM 20450</strain>
    </source>
</reference>
<dbReference type="EMBL" id="JXKA01000049">
    <property type="protein sequence ID" value="PCS09469.1"/>
    <property type="molecule type" value="Genomic_DNA"/>
</dbReference>
<dbReference type="Proteomes" id="UP000218744">
    <property type="component" value="Unassembled WGS sequence"/>
</dbReference>
<dbReference type="GO" id="GO:0016020">
    <property type="term" value="C:membrane"/>
    <property type="evidence" value="ECO:0007669"/>
    <property type="project" value="InterPro"/>
</dbReference>
<name>A0A2A5S7I7_LACLH</name>
<dbReference type="AlphaFoldDB" id="A0A2A5S7I7"/>
<feature type="domain" description="Cadherin" evidence="2">
    <location>
        <begin position="69"/>
        <end position="122"/>
    </location>
</feature>
<sequence>MNESTKSSHHAGGGMTGHSDDSPTQNRKSPKLKTIKADERNFDMKLNDFLKPELLGNKFLAVKGYSEVLDRETQKLSAYRLNVSIQDESSDFFMETIQVKVNNVAPSLSVQDLKNNKTTPVLLQDLNVGQFNGNLWFSCADVLPANK</sequence>
<evidence type="ECO:0000313" key="4">
    <source>
        <dbReference type="Proteomes" id="UP000218744"/>
    </source>
</evidence>
<evidence type="ECO:0000256" key="1">
    <source>
        <dbReference type="SAM" id="MobiDB-lite"/>
    </source>
</evidence>
<dbReference type="GO" id="GO:0007156">
    <property type="term" value="P:homophilic cell adhesion via plasma membrane adhesion molecules"/>
    <property type="evidence" value="ECO:0007669"/>
    <property type="project" value="InterPro"/>
</dbReference>
<comment type="caution">
    <text evidence="3">The sequence shown here is derived from an EMBL/GenBank/DDBJ whole genome shotgun (WGS) entry which is preliminary data.</text>
</comment>
<accession>A0A2A5S7I7</accession>
<proteinExistence type="predicted"/>
<organism evidence="3 4">
    <name type="scientific">Lactococcus lactis subsp. hordniae</name>
    <dbReference type="NCBI Taxonomy" id="203404"/>
    <lineage>
        <taxon>Bacteria</taxon>
        <taxon>Bacillati</taxon>
        <taxon>Bacillota</taxon>
        <taxon>Bacilli</taxon>
        <taxon>Lactobacillales</taxon>
        <taxon>Streptococcaceae</taxon>
        <taxon>Lactococcus</taxon>
    </lineage>
</organism>
<protein>
    <recommendedName>
        <fullName evidence="2">Cadherin domain-containing protein</fullName>
    </recommendedName>
</protein>
<dbReference type="PROSITE" id="PS50268">
    <property type="entry name" value="CADHERIN_2"/>
    <property type="match status" value="1"/>
</dbReference>
<evidence type="ECO:0000259" key="2">
    <source>
        <dbReference type="PROSITE" id="PS50268"/>
    </source>
</evidence>
<gene>
    <name evidence="3" type="ORF">RU90_GL001964</name>
</gene>